<dbReference type="InterPro" id="IPR013766">
    <property type="entry name" value="Thioredoxin_domain"/>
</dbReference>
<comment type="caution">
    <text evidence="4">The sequence shown here is derived from an EMBL/GenBank/DDBJ whole genome shotgun (WGS) entry which is preliminary data.</text>
</comment>
<evidence type="ECO:0000259" key="3">
    <source>
        <dbReference type="PROSITE" id="PS51352"/>
    </source>
</evidence>
<evidence type="ECO:0000313" key="5">
    <source>
        <dbReference type="Proteomes" id="UP001530293"/>
    </source>
</evidence>
<evidence type="ECO:0000256" key="2">
    <source>
        <dbReference type="SAM" id="SignalP"/>
    </source>
</evidence>
<organism evidence="4 5">
    <name type="scientific">Discostella pseudostelligera</name>
    <dbReference type="NCBI Taxonomy" id="259834"/>
    <lineage>
        <taxon>Eukaryota</taxon>
        <taxon>Sar</taxon>
        <taxon>Stramenopiles</taxon>
        <taxon>Ochrophyta</taxon>
        <taxon>Bacillariophyta</taxon>
        <taxon>Coscinodiscophyceae</taxon>
        <taxon>Thalassiosirophycidae</taxon>
        <taxon>Stephanodiscales</taxon>
        <taxon>Stephanodiscaceae</taxon>
        <taxon>Discostella</taxon>
    </lineage>
</organism>
<feature type="region of interest" description="Disordered" evidence="1">
    <location>
        <begin position="107"/>
        <end position="155"/>
    </location>
</feature>
<feature type="signal peptide" evidence="2">
    <location>
        <begin position="1"/>
        <end position="31"/>
    </location>
</feature>
<evidence type="ECO:0000313" key="4">
    <source>
        <dbReference type="EMBL" id="KAL3757975.1"/>
    </source>
</evidence>
<keyword evidence="5" id="KW-1185">Reference proteome</keyword>
<feature type="chain" id="PRO_5044784425" description="Thioredoxin domain-containing protein" evidence="2">
    <location>
        <begin position="32"/>
        <end position="368"/>
    </location>
</feature>
<dbReference type="EMBL" id="JALLBG020000245">
    <property type="protein sequence ID" value="KAL3757975.1"/>
    <property type="molecule type" value="Genomic_DNA"/>
</dbReference>
<dbReference type="PANTHER" id="PTHR46472:SF1">
    <property type="entry name" value="NUCLEOREDOXIN"/>
    <property type="match status" value="1"/>
</dbReference>
<gene>
    <name evidence="4" type="ORF">ACHAWU_006033</name>
</gene>
<feature type="compositionally biased region" description="Acidic residues" evidence="1">
    <location>
        <begin position="110"/>
        <end position="120"/>
    </location>
</feature>
<protein>
    <recommendedName>
        <fullName evidence="3">Thioredoxin domain-containing protein</fullName>
    </recommendedName>
</protein>
<dbReference type="PROSITE" id="PS51352">
    <property type="entry name" value="THIOREDOXIN_2"/>
    <property type="match status" value="1"/>
</dbReference>
<dbReference type="PANTHER" id="PTHR46472">
    <property type="entry name" value="NUCLEOREDOXIN"/>
    <property type="match status" value="1"/>
</dbReference>
<dbReference type="InterPro" id="IPR036249">
    <property type="entry name" value="Thioredoxin-like_sf"/>
</dbReference>
<dbReference type="InterPro" id="IPR012336">
    <property type="entry name" value="Thioredoxin-like_fold"/>
</dbReference>
<dbReference type="AlphaFoldDB" id="A0ABD3M1V9"/>
<reference evidence="4 5" key="1">
    <citation type="submission" date="2024-10" db="EMBL/GenBank/DDBJ databases">
        <title>Updated reference genomes for cyclostephanoid diatoms.</title>
        <authorList>
            <person name="Roberts W.R."/>
            <person name="Alverson A.J."/>
        </authorList>
    </citation>
    <scope>NUCLEOTIDE SEQUENCE [LARGE SCALE GENOMIC DNA]</scope>
    <source>
        <strain evidence="4 5">AJA232-27</strain>
    </source>
</reference>
<feature type="domain" description="Thioredoxin" evidence="3">
    <location>
        <begin position="166"/>
        <end position="368"/>
    </location>
</feature>
<evidence type="ECO:0000256" key="1">
    <source>
        <dbReference type="SAM" id="MobiDB-lite"/>
    </source>
</evidence>
<keyword evidence="2" id="KW-0732">Signal</keyword>
<dbReference type="SUPFAM" id="SSF52833">
    <property type="entry name" value="Thioredoxin-like"/>
    <property type="match status" value="1"/>
</dbReference>
<proteinExistence type="predicted"/>
<dbReference type="Proteomes" id="UP001530293">
    <property type="component" value="Unassembled WGS sequence"/>
</dbReference>
<dbReference type="Gene3D" id="3.40.30.10">
    <property type="entry name" value="Glutaredoxin"/>
    <property type="match status" value="1"/>
</dbReference>
<sequence length="368" mass="40020">MNSTSTAALWRRGILILALVFVTIFSQSSDGQEVLTVGDEAATATAPAENDATVVVCDDMGDVTDLGELMEDATTVLVENSDAESIVMTEDIVDDVLVVDVASVAATDDTSSENTDDADSTIESNIDNAESIDDVGTTDNASEPKQESQAEIVTPTPVVQSGPYIDLLGDMLLSLEMVDEAHAQVHQHYTNDALSGKKVVGLYFSADWCGPCRQFTPDLVNFYNKMNSRRGKKDEFEIVWISRCRSVDAFGQYFTHMNWLALPPNEAMGQRGQYLGDKFKVKSIPTLVLLDEIGNVITTDARNKIPMDMAGIGFPWRSPISILVSTLVPKSFRLLAKSQISGVLNLMKRVLVGKGNTLKEALKVGNKK</sequence>
<accession>A0ABD3M1V9</accession>
<name>A0ABD3M1V9_9STRA</name>
<dbReference type="Pfam" id="PF13905">
    <property type="entry name" value="Thioredoxin_8"/>
    <property type="match status" value="1"/>
</dbReference>